<sequence length="168" mass="19709">MPGCHSKSFFSAAERALEILSLPRRVGTAKGIRSFGSRPTFNWWELYVMGLSPEYPPRWRSCKMLAENDIDPFQMSSYEVNRWEQWLGTRELIGTLGTDLKENPKGLKKEDFPRLPFGITWEDKVSLYRLRYPLSSEKKESILRRLDVAREQYSLAVEDCFDRKRPPK</sequence>
<dbReference type="VEuPathDB" id="CryptoDB:Cvel_5535"/>
<protein>
    <submittedName>
        <fullName evidence="1">Uncharacterized protein</fullName>
    </submittedName>
</protein>
<accession>A0A0G4H140</accession>
<organism evidence="1">
    <name type="scientific">Chromera velia CCMP2878</name>
    <dbReference type="NCBI Taxonomy" id="1169474"/>
    <lineage>
        <taxon>Eukaryota</taxon>
        <taxon>Sar</taxon>
        <taxon>Alveolata</taxon>
        <taxon>Colpodellida</taxon>
        <taxon>Chromeraceae</taxon>
        <taxon>Chromera</taxon>
    </lineage>
</organism>
<dbReference type="AlphaFoldDB" id="A0A0G4H140"/>
<gene>
    <name evidence="1" type="ORF">Cvel_5535</name>
</gene>
<proteinExistence type="predicted"/>
<reference evidence="1" key="1">
    <citation type="submission" date="2014-11" db="EMBL/GenBank/DDBJ databases">
        <authorList>
            <person name="Otto D Thomas"/>
            <person name="Naeem Raeece"/>
        </authorList>
    </citation>
    <scope>NUCLEOTIDE SEQUENCE</scope>
</reference>
<dbReference type="PhylomeDB" id="A0A0G4H140"/>
<dbReference type="EMBL" id="CDMZ01001765">
    <property type="protein sequence ID" value="CEM37248.1"/>
    <property type="molecule type" value="Genomic_DNA"/>
</dbReference>
<name>A0A0G4H140_9ALVE</name>
<evidence type="ECO:0000313" key="1">
    <source>
        <dbReference type="EMBL" id="CEM37248.1"/>
    </source>
</evidence>